<comment type="caution">
    <text evidence="3">The sequence shown here is derived from an EMBL/GenBank/DDBJ whole genome shotgun (WGS) entry which is preliminary data.</text>
</comment>
<feature type="domain" description="MobA/VirD2-like nuclease" evidence="2">
    <location>
        <begin position="62"/>
        <end position="131"/>
    </location>
</feature>
<name>A0ABR6FQG8_9BURK</name>
<dbReference type="Pfam" id="PF03432">
    <property type="entry name" value="Relaxase"/>
    <property type="match status" value="1"/>
</dbReference>
<organism evidence="3 4">
    <name type="scientific">Paraburkholderia silvatlantica</name>
    <dbReference type="NCBI Taxonomy" id="321895"/>
    <lineage>
        <taxon>Bacteria</taxon>
        <taxon>Pseudomonadati</taxon>
        <taxon>Pseudomonadota</taxon>
        <taxon>Betaproteobacteria</taxon>
        <taxon>Burkholderiales</taxon>
        <taxon>Burkholderiaceae</taxon>
        <taxon>Paraburkholderia</taxon>
    </lineage>
</organism>
<dbReference type="EMBL" id="JACHVZ010000011">
    <property type="protein sequence ID" value="MBB2929662.1"/>
    <property type="molecule type" value="Genomic_DNA"/>
</dbReference>
<dbReference type="InterPro" id="IPR005094">
    <property type="entry name" value="Endonuclease_MobA/VirD2"/>
</dbReference>
<gene>
    <name evidence="3" type="ORF">FHX59_004104</name>
</gene>
<keyword evidence="4" id="KW-1185">Reference proteome</keyword>
<dbReference type="Proteomes" id="UP000533533">
    <property type="component" value="Unassembled WGS sequence"/>
</dbReference>
<accession>A0ABR6FQG8</accession>
<evidence type="ECO:0000256" key="1">
    <source>
        <dbReference type="SAM" id="MobiDB-lite"/>
    </source>
</evidence>
<dbReference type="RefSeq" id="WP_110384347.1">
    <property type="nucleotide sequence ID" value="NZ_JACHVZ010000011.1"/>
</dbReference>
<proteinExistence type="predicted"/>
<evidence type="ECO:0000313" key="3">
    <source>
        <dbReference type="EMBL" id="MBB2929662.1"/>
    </source>
</evidence>
<evidence type="ECO:0000259" key="2">
    <source>
        <dbReference type="Pfam" id="PF03432"/>
    </source>
</evidence>
<feature type="region of interest" description="Disordered" evidence="1">
    <location>
        <begin position="339"/>
        <end position="391"/>
    </location>
</feature>
<sequence>MMIKIFHRSQKLSAVGPVQYLLSDRDHTKAVRSVKPEILAGDPAVTDCLIESLPFKHRYVAGCLAFRPNEQPTDEQKHHAMARFEQCFLAGLTPDRYNILWVEHRDKGRIELNFVVPRVELSTHKSMNIHPPGAKNLAFYNAFVAIMNNEFGYEQVVPNPTRLRESEHISKINAQAIRDNVDIDSGTYASKLKWHANLVRKIHGGKIRNRPELIEYLREHGCEFSRIGSDYVSIKNKKNGRAIRFRGYIYEDNGGKNYQLDCVGNAILTPQHANLLRAKLDKFTAERAQFNRSTLAHSRRTTFRRISGQAIHSRIALSRPMLGQIVQQKSAEILAPYTEHRIGETPSTSRIGTRPQTPAVNNDASMASSTRPHRAPSVSESAGPAAGAPSSALTDTASIEIEIGRLETQLAVAGAKGDAERASKLQRQIVALHAQIAEIRRRAGINEQERRLAKLNASQPRASLKF</sequence>
<feature type="compositionally biased region" description="Polar residues" evidence="1">
    <location>
        <begin position="345"/>
        <end position="370"/>
    </location>
</feature>
<feature type="compositionally biased region" description="Low complexity" evidence="1">
    <location>
        <begin position="375"/>
        <end position="391"/>
    </location>
</feature>
<evidence type="ECO:0000313" key="4">
    <source>
        <dbReference type="Proteomes" id="UP000533533"/>
    </source>
</evidence>
<reference evidence="3 4" key="1">
    <citation type="submission" date="2020-08" db="EMBL/GenBank/DDBJ databases">
        <title>Genomic Encyclopedia of Type Strains, Phase IV (KMG-V): Genome sequencing to study the core and pangenomes of soil and plant-associated prokaryotes.</title>
        <authorList>
            <person name="Whitman W."/>
        </authorList>
    </citation>
    <scope>NUCLEOTIDE SEQUENCE [LARGE SCALE GENOMIC DNA]</scope>
    <source>
        <strain evidence="3 4">SRMrh-85</strain>
    </source>
</reference>
<protein>
    <recommendedName>
        <fullName evidence="2">MobA/VirD2-like nuclease domain-containing protein</fullName>
    </recommendedName>
</protein>